<dbReference type="InterPro" id="IPR002716">
    <property type="entry name" value="PIN_dom"/>
</dbReference>
<reference evidence="2 3" key="1">
    <citation type="journal article" date="2015" name="Nature">
        <title>rRNA introns, odd ribosomes, and small enigmatic genomes across a large radiation of phyla.</title>
        <authorList>
            <person name="Brown C.T."/>
            <person name="Hug L.A."/>
            <person name="Thomas B.C."/>
            <person name="Sharon I."/>
            <person name="Castelle C.J."/>
            <person name="Singh A."/>
            <person name="Wilkins M.J."/>
            <person name="Williams K.H."/>
            <person name="Banfield J.F."/>
        </authorList>
    </citation>
    <scope>NUCLEOTIDE SEQUENCE [LARGE SCALE GENOMIC DNA]</scope>
</reference>
<sequence length="165" mass="18782">METFYSPTLTTSLSNKHLLLDTNVFRDFAAKPSVFTKFFNELKEADVTIATIDLVKYEILKGSASETKYQEKSKLIADIIDSTITPIPRTFEIIYELIQEYGIDGASLNVTDLFLGAILKQYKRNIFLMTRDTTDFIQSVFDLTGVVNVPLNKGIFTYGVYQYTK</sequence>
<dbReference type="Pfam" id="PF01850">
    <property type="entry name" value="PIN"/>
    <property type="match status" value="1"/>
</dbReference>
<dbReference type="STRING" id="1618572.UT17_C0006G0009"/>
<evidence type="ECO:0000313" key="2">
    <source>
        <dbReference type="EMBL" id="KKQ91534.1"/>
    </source>
</evidence>
<dbReference type="Gene3D" id="3.40.50.1010">
    <property type="entry name" value="5'-nuclease"/>
    <property type="match status" value="1"/>
</dbReference>
<gene>
    <name evidence="2" type="ORF">UT17_C0006G0009</name>
</gene>
<organism evidence="2 3">
    <name type="scientific">Candidatus Woesebacteria bacterium GW2011_GWB1_39_10</name>
    <dbReference type="NCBI Taxonomy" id="1618572"/>
    <lineage>
        <taxon>Bacteria</taxon>
        <taxon>Candidatus Woeseibacteriota</taxon>
    </lineage>
</organism>
<name>A0A0G0P0A1_9BACT</name>
<dbReference type="SUPFAM" id="SSF88723">
    <property type="entry name" value="PIN domain-like"/>
    <property type="match status" value="1"/>
</dbReference>
<proteinExistence type="predicted"/>
<dbReference type="Proteomes" id="UP000034774">
    <property type="component" value="Unassembled WGS sequence"/>
</dbReference>
<feature type="domain" description="PIN" evidence="1">
    <location>
        <begin position="19"/>
        <end position="133"/>
    </location>
</feature>
<dbReference type="InterPro" id="IPR029060">
    <property type="entry name" value="PIN-like_dom_sf"/>
</dbReference>
<comment type="caution">
    <text evidence="2">The sequence shown here is derived from an EMBL/GenBank/DDBJ whole genome shotgun (WGS) entry which is preliminary data.</text>
</comment>
<protein>
    <recommendedName>
        <fullName evidence="1">PIN domain-containing protein</fullName>
    </recommendedName>
</protein>
<dbReference type="EMBL" id="LBVU01000006">
    <property type="protein sequence ID" value="KKQ91534.1"/>
    <property type="molecule type" value="Genomic_DNA"/>
</dbReference>
<accession>A0A0G0P0A1</accession>
<dbReference type="CDD" id="cd09854">
    <property type="entry name" value="PIN_VapC-like"/>
    <property type="match status" value="1"/>
</dbReference>
<evidence type="ECO:0000313" key="3">
    <source>
        <dbReference type="Proteomes" id="UP000034774"/>
    </source>
</evidence>
<evidence type="ECO:0000259" key="1">
    <source>
        <dbReference type="Pfam" id="PF01850"/>
    </source>
</evidence>
<dbReference type="AlphaFoldDB" id="A0A0G0P0A1"/>